<organism evidence="3 4">
    <name type="scientific">Nostoc cycadae WK-1</name>
    <dbReference type="NCBI Taxonomy" id="1861711"/>
    <lineage>
        <taxon>Bacteria</taxon>
        <taxon>Bacillati</taxon>
        <taxon>Cyanobacteriota</taxon>
        <taxon>Cyanophyceae</taxon>
        <taxon>Nostocales</taxon>
        <taxon>Nostocaceae</taxon>
        <taxon>Nostoc</taxon>
    </lineage>
</organism>
<evidence type="ECO:0000313" key="3">
    <source>
        <dbReference type="EMBL" id="GBE95628.1"/>
    </source>
</evidence>
<feature type="transmembrane region" description="Helical" evidence="2">
    <location>
        <begin position="37"/>
        <end position="56"/>
    </location>
</feature>
<keyword evidence="2" id="KW-0812">Transmembrane</keyword>
<evidence type="ECO:0000256" key="1">
    <source>
        <dbReference type="ARBA" id="ARBA00022729"/>
    </source>
</evidence>
<gene>
    <name evidence="3" type="ORF">NCWK1_5416</name>
</gene>
<dbReference type="Gene3D" id="3.30.1450.10">
    <property type="match status" value="1"/>
</dbReference>
<dbReference type="AlphaFoldDB" id="A0A2H6LR04"/>
<reference evidence="4" key="1">
    <citation type="journal article" date="2018" name="Genome Announc.">
        <title>Draft Genome Sequence of the Nitrogen-Fixing and Hormogonia-Inducing Cyanobacterium Nostoc cycadae Strain WK-1, Isolated from the Coralloid Roots of Cycas revoluta.</title>
        <authorList>
            <person name="Kanesaki Y."/>
            <person name="Hirose M."/>
            <person name="Hirose Y."/>
            <person name="Fujisawa T."/>
            <person name="Nakamura Y."/>
            <person name="Watanabe S."/>
            <person name="Matsunaga S."/>
            <person name="Uchida H."/>
            <person name="Murakami A."/>
        </authorList>
    </citation>
    <scope>NUCLEOTIDE SEQUENCE [LARGE SCALE GENOMIC DNA]</scope>
    <source>
        <strain evidence="4">WK-1</strain>
    </source>
</reference>
<sequence length="146" mass="15973">MSFVVSTANSLVSVSAYFAQGEHTSMSSLTKSPLNNPYVRLLMIIFSVGVAFGSNFHSSLLKNTQSSNSKEQITVNKISSVTLIDYERLREGMNLTDVRVILGSYGIEQKQVGKNVTVAWQNSDGSNITVIFYNGILQSKSQIGLK</sequence>
<proteinExistence type="predicted"/>
<keyword evidence="3" id="KW-0675">Receptor</keyword>
<keyword evidence="1" id="KW-0732">Signal</keyword>
<dbReference type="RefSeq" id="WP_103126969.1">
    <property type="nucleotide sequence ID" value="NZ_DF978454.1"/>
</dbReference>
<keyword evidence="2" id="KW-1133">Transmembrane helix</keyword>
<comment type="caution">
    <text evidence="3">The sequence shown here is derived from an EMBL/GenBank/DDBJ whole genome shotgun (WGS) entry which is preliminary data.</text>
</comment>
<keyword evidence="4" id="KW-1185">Reference proteome</keyword>
<dbReference type="EMBL" id="BDGE01000113">
    <property type="protein sequence ID" value="GBE95628.1"/>
    <property type="molecule type" value="Genomic_DNA"/>
</dbReference>
<evidence type="ECO:0000313" key="4">
    <source>
        <dbReference type="Proteomes" id="UP000236527"/>
    </source>
</evidence>
<dbReference type="Proteomes" id="UP000236527">
    <property type="component" value="Unassembled WGS sequence"/>
</dbReference>
<dbReference type="InterPro" id="IPR037873">
    <property type="entry name" value="BamE-like"/>
</dbReference>
<protein>
    <submittedName>
        <fullName evidence="3">Transient receptor potential channel C</fullName>
    </submittedName>
</protein>
<evidence type="ECO:0000256" key="2">
    <source>
        <dbReference type="SAM" id="Phobius"/>
    </source>
</evidence>
<name>A0A2H6LR04_9NOSO</name>
<accession>A0A2H6LR04</accession>
<keyword evidence="2" id="KW-0472">Membrane</keyword>